<proteinExistence type="predicted"/>
<dbReference type="AlphaFoldDB" id="A0A0E0MCT2"/>
<keyword evidence="3" id="KW-1185">Reference proteome</keyword>
<dbReference type="OMA" id="HAYCKRY"/>
<sequence>MEIPNQISGGGSVAIEIPATEIVGVDVAPAQADESEGSQLHFTCGLPSGVFLSMSFVSFIYAVLAPWLLWRATDHVALMWTSSILACSYGALWTIALSEQKLTGALAILSRVSYVALVAFASTHLIGTTNGISIVYLDTFYVAVMLGYAVAEYRLRCGTEECPSAIVAKPPLDQEQEQGREVGLFYIAFLFSSFSLCVVGRMAWLLLFPCGSKCLISSVIEELTMETSLLFYVWVTFVSIPLLEGALVCFDTVLYKIPIYFGAWYVLGVLLGVPVGFAFEMLIFWIETMAMAGFFGYCLAVHAYCKRYHLCSSQDYFTFTFS</sequence>
<dbReference type="Proteomes" id="UP000026962">
    <property type="component" value="Chromosome 11"/>
</dbReference>
<dbReference type="HOGENOM" id="CLU_069246_0_0_1"/>
<evidence type="ECO:0000313" key="2">
    <source>
        <dbReference type="EnsemblPlants" id="OPUNC11G03740.1"/>
    </source>
</evidence>
<feature type="transmembrane region" description="Helical" evidence="1">
    <location>
        <begin position="283"/>
        <end position="305"/>
    </location>
</feature>
<keyword evidence="1" id="KW-0812">Transmembrane</keyword>
<evidence type="ECO:0000313" key="3">
    <source>
        <dbReference type="Proteomes" id="UP000026962"/>
    </source>
</evidence>
<reference evidence="2" key="1">
    <citation type="submission" date="2015-04" db="UniProtKB">
        <authorList>
            <consortium name="EnsemblPlants"/>
        </authorList>
    </citation>
    <scope>IDENTIFICATION</scope>
</reference>
<dbReference type="Gramene" id="OPUNC11G03740.1">
    <property type="protein sequence ID" value="OPUNC11G03740.1"/>
    <property type="gene ID" value="OPUNC11G03740"/>
</dbReference>
<organism evidence="2">
    <name type="scientific">Oryza punctata</name>
    <name type="common">Red rice</name>
    <dbReference type="NCBI Taxonomy" id="4537"/>
    <lineage>
        <taxon>Eukaryota</taxon>
        <taxon>Viridiplantae</taxon>
        <taxon>Streptophyta</taxon>
        <taxon>Embryophyta</taxon>
        <taxon>Tracheophyta</taxon>
        <taxon>Spermatophyta</taxon>
        <taxon>Magnoliopsida</taxon>
        <taxon>Liliopsida</taxon>
        <taxon>Poales</taxon>
        <taxon>Poaceae</taxon>
        <taxon>BOP clade</taxon>
        <taxon>Oryzoideae</taxon>
        <taxon>Oryzeae</taxon>
        <taxon>Oryzinae</taxon>
        <taxon>Oryza</taxon>
    </lineage>
</organism>
<evidence type="ECO:0000256" key="1">
    <source>
        <dbReference type="SAM" id="Phobius"/>
    </source>
</evidence>
<reference evidence="2" key="2">
    <citation type="submission" date="2018-05" db="EMBL/GenBank/DDBJ databases">
        <title>OpunRS2 (Oryza punctata Reference Sequence Version 2).</title>
        <authorList>
            <person name="Zhang J."/>
            <person name="Kudrna D."/>
            <person name="Lee S."/>
            <person name="Talag J."/>
            <person name="Welchert J."/>
            <person name="Wing R.A."/>
        </authorList>
    </citation>
    <scope>NUCLEOTIDE SEQUENCE [LARGE SCALE GENOMIC DNA]</scope>
</reference>
<feature type="transmembrane region" description="Helical" evidence="1">
    <location>
        <begin position="229"/>
        <end position="250"/>
    </location>
</feature>
<accession>A0A0E0MCT2</accession>
<protein>
    <submittedName>
        <fullName evidence="2">Uncharacterized protein</fullName>
    </submittedName>
</protein>
<keyword evidence="1" id="KW-0472">Membrane</keyword>
<feature type="transmembrane region" description="Helical" evidence="1">
    <location>
        <begin position="184"/>
        <end position="209"/>
    </location>
</feature>
<keyword evidence="1" id="KW-1133">Transmembrane helix</keyword>
<feature type="transmembrane region" description="Helical" evidence="1">
    <location>
        <begin position="133"/>
        <end position="151"/>
    </location>
</feature>
<feature type="transmembrane region" description="Helical" evidence="1">
    <location>
        <begin position="108"/>
        <end position="127"/>
    </location>
</feature>
<dbReference type="EnsemblPlants" id="OPUNC11G03740.1">
    <property type="protein sequence ID" value="OPUNC11G03740.1"/>
    <property type="gene ID" value="OPUNC11G03740"/>
</dbReference>
<feature type="transmembrane region" description="Helical" evidence="1">
    <location>
        <begin position="50"/>
        <end position="70"/>
    </location>
</feature>
<feature type="transmembrane region" description="Helical" evidence="1">
    <location>
        <begin position="257"/>
        <end position="277"/>
    </location>
</feature>
<name>A0A0E0MCT2_ORYPU</name>
<feature type="transmembrane region" description="Helical" evidence="1">
    <location>
        <begin position="76"/>
        <end position="96"/>
    </location>
</feature>